<name>A0A0G4LSV3_VERLO</name>
<evidence type="ECO:0000259" key="1">
    <source>
        <dbReference type="Pfam" id="PF25000"/>
    </source>
</evidence>
<sequence length="450" mass="50637">MLGPIEGYRETYGEGGYCFIRVVVIVDLHIALDAAQTVVVDDSASNAERFQQSFLGIVQECQVSAHDDPKADMLLLLKNWLMKKEHGRWLTVIDNADDTEIFFRRSAAPTDQTTAKVGESLAQYIPECAHGTILVTTRNKQAESRLTMGQRPIEVGRMDDKESRDLLHTKLEHVDFASAALSTLTTRLEGLPLALVQAAAFIQEKSITIDQYLKLLDESDHSLVDLLSQEFETVGRDSETPRAVAATWMLSFQQINRQDELAGQLLSVMSFFDCQGIPMAFLSHYSEQERNGGPKSVMQLTKSLGVLKSFCLVSEEKNGRLDMHRLVHLVTRKWLHKEGRIRQFEREALSTVSSTYPFGDYENRTVCTEYLPHAMAVLKVEVPTSSDRAKNKASLLHCVAGHLDFEGKWKDPEILLLQATRMRKYVLGDEHPSTLTSMANLASTYRNQGR</sequence>
<protein>
    <recommendedName>
        <fullName evidence="1">DUF7779 domain-containing protein</fullName>
    </recommendedName>
</protein>
<accession>A0A0G4LSV3</accession>
<reference evidence="3" key="1">
    <citation type="submission" date="2015-05" db="EMBL/GenBank/DDBJ databases">
        <authorList>
            <person name="Fogelqvist Johan"/>
        </authorList>
    </citation>
    <scope>NUCLEOTIDE SEQUENCE [LARGE SCALE GENOMIC DNA]</scope>
</reference>
<dbReference type="InterPro" id="IPR011990">
    <property type="entry name" value="TPR-like_helical_dom_sf"/>
</dbReference>
<dbReference type="Gene3D" id="1.25.40.10">
    <property type="entry name" value="Tetratricopeptide repeat domain"/>
    <property type="match status" value="1"/>
</dbReference>
<dbReference type="PANTHER" id="PTHR46082">
    <property type="entry name" value="ATP/GTP-BINDING PROTEIN-RELATED"/>
    <property type="match status" value="1"/>
</dbReference>
<dbReference type="PANTHER" id="PTHR46082:SF6">
    <property type="entry name" value="AAA+ ATPASE DOMAIN-CONTAINING PROTEIN-RELATED"/>
    <property type="match status" value="1"/>
</dbReference>
<dbReference type="SUPFAM" id="SSF52540">
    <property type="entry name" value="P-loop containing nucleoside triphosphate hydrolases"/>
    <property type="match status" value="1"/>
</dbReference>
<feature type="domain" description="DUF7779" evidence="1">
    <location>
        <begin position="259"/>
        <end position="338"/>
    </location>
</feature>
<dbReference type="InterPro" id="IPR053137">
    <property type="entry name" value="NLR-like"/>
</dbReference>
<dbReference type="InterPro" id="IPR027417">
    <property type="entry name" value="P-loop_NTPase"/>
</dbReference>
<gene>
    <name evidence="2" type="ORF">BN1723_013462</name>
</gene>
<dbReference type="AlphaFoldDB" id="A0A0G4LSV3"/>
<dbReference type="Gene3D" id="3.40.50.300">
    <property type="entry name" value="P-loop containing nucleotide triphosphate hydrolases"/>
    <property type="match status" value="1"/>
</dbReference>
<dbReference type="InterPro" id="IPR056681">
    <property type="entry name" value="DUF7779"/>
</dbReference>
<evidence type="ECO:0000313" key="2">
    <source>
        <dbReference type="EMBL" id="CRK25024.1"/>
    </source>
</evidence>
<organism evidence="2 3">
    <name type="scientific">Verticillium longisporum</name>
    <name type="common">Verticillium dahliae var. longisporum</name>
    <dbReference type="NCBI Taxonomy" id="100787"/>
    <lineage>
        <taxon>Eukaryota</taxon>
        <taxon>Fungi</taxon>
        <taxon>Dikarya</taxon>
        <taxon>Ascomycota</taxon>
        <taxon>Pezizomycotina</taxon>
        <taxon>Sordariomycetes</taxon>
        <taxon>Hypocreomycetidae</taxon>
        <taxon>Glomerellales</taxon>
        <taxon>Plectosphaerellaceae</taxon>
        <taxon>Verticillium</taxon>
    </lineage>
</organism>
<dbReference type="Pfam" id="PF25000">
    <property type="entry name" value="DUF7779"/>
    <property type="match status" value="1"/>
</dbReference>
<dbReference type="EMBL" id="CVQI01017113">
    <property type="protein sequence ID" value="CRK25024.1"/>
    <property type="molecule type" value="Genomic_DNA"/>
</dbReference>
<evidence type="ECO:0000313" key="3">
    <source>
        <dbReference type="Proteomes" id="UP000045706"/>
    </source>
</evidence>
<dbReference type="Proteomes" id="UP000045706">
    <property type="component" value="Unassembled WGS sequence"/>
</dbReference>
<proteinExistence type="predicted"/>